<keyword evidence="2" id="KW-1185">Reference proteome</keyword>
<organism evidence="1 2">
    <name type="scientific">Hapsidospora chrysogenum (strain ATCC 11550 / CBS 779.69 / DSM 880 / IAM 14645 / JCM 23072 / IMI 49137)</name>
    <name type="common">Acremonium chrysogenum</name>
    <dbReference type="NCBI Taxonomy" id="857340"/>
    <lineage>
        <taxon>Eukaryota</taxon>
        <taxon>Fungi</taxon>
        <taxon>Dikarya</taxon>
        <taxon>Ascomycota</taxon>
        <taxon>Pezizomycotina</taxon>
        <taxon>Sordariomycetes</taxon>
        <taxon>Hypocreomycetidae</taxon>
        <taxon>Hypocreales</taxon>
        <taxon>Bionectriaceae</taxon>
        <taxon>Hapsidospora</taxon>
    </lineage>
</organism>
<gene>
    <name evidence="1" type="ORF">ACRE_020870</name>
</gene>
<dbReference type="OrthoDB" id="5148912at2759"/>
<comment type="caution">
    <text evidence="1">The sequence shown here is derived from an EMBL/GenBank/DDBJ whole genome shotgun (WGS) entry which is preliminary data.</text>
</comment>
<accession>A0A086TCA8</accession>
<dbReference type="AlphaFoldDB" id="A0A086TCA8"/>
<dbReference type="Pfam" id="PF17043">
    <property type="entry name" value="MAT1-1-2"/>
    <property type="match status" value="1"/>
</dbReference>
<evidence type="ECO:0000313" key="2">
    <source>
        <dbReference type="Proteomes" id="UP000029964"/>
    </source>
</evidence>
<proteinExistence type="predicted"/>
<evidence type="ECO:0008006" key="3">
    <source>
        <dbReference type="Google" id="ProtNLM"/>
    </source>
</evidence>
<sequence length="332" mass="37569">MENIMRFESLWESAGVAQSSRSSIQEIRLKILKVQLEQHKDDGGRLATIEGIFDARHQQDHSLISLDITKETMRAVKWLLERAEHSPHRILRELHSKGKTTCEEPILFVQAMISLWRKSATPFLTRDINFGATRGPESLKNGNIGLLSMLLTAENWTPPNDARLQAATLIANSATSVVFAAYLIGHKYEGESWKAAVQDYHASDCVRSFLKCAWQVARRGGELHPGAEFGAFADEVKLSVDGKRLLVKIGRGKWTKPAYWHPCKRVPGSAWNKFLKNKIHPIFQGSYDMASEPSERIMHRMPSTAIKLAEVFEDYYADIRARMDQVCLRGLP</sequence>
<dbReference type="InterPro" id="IPR031472">
    <property type="entry name" value="MAT1-1-2/MatA-2/Smr1"/>
</dbReference>
<evidence type="ECO:0000313" key="1">
    <source>
        <dbReference type="EMBL" id="KFH46990.1"/>
    </source>
</evidence>
<dbReference type="EMBL" id="JPKY01000013">
    <property type="protein sequence ID" value="KFH46990.1"/>
    <property type="molecule type" value="Genomic_DNA"/>
</dbReference>
<dbReference type="HOGENOM" id="CLU_052077_0_0_1"/>
<dbReference type="Proteomes" id="UP000029964">
    <property type="component" value="Unassembled WGS sequence"/>
</dbReference>
<name>A0A086TCA8_HAPC1</name>
<reference evidence="2" key="1">
    <citation type="journal article" date="2014" name="Genome Announc.">
        <title>Genome sequence and annotation of Acremonium chrysogenum, producer of the beta-lactam antibiotic cephalosporin C.</title>
        <authorList>
            <person name="Terfehr D."/>
            <person name="Dahlmann T.A."/>
            <person name="Specht T."/>
            <person name="Zadra I."/>
            <person name="Kuernsteiner H."/>
            <person name="Kueck U."/>
        </authorList>
    </citation>
    <scope>NUCLEOTIDE SEQUENCE [LARGE SCALE GENOMIC DNA]</scope>
    <source>
        <strain evidence="2">ATCC 11550 / CBS 779.69 / DSM 880 / IAM 14645 / JCM 23072 / IMI 49137</strain>
    </source>
</reference>
<protein>
    <recommendedName>
        <fullName evidence="3">Mating type protein</fullName>
    </recommendedName>
</protein>